<evidence type="ECO:0000256" key="1">
    <source>
        <dbReference type="ARBA" id="ARBA00023295"/>
    </source>
</evidence>
<sequence length="1978" mass="202910">MTRWIRAHRSLLAAVLSSTVIAALVATVAIVSGGYPAQRLDLGDAAVWVTNETRQSIGRANTAVMELNTVVAAGSGSLDVLQQGSTVLVVDRGNSAVDIVDSATAEIAGSVPLPPDSPTVLLGGDRAVVESNGDVWVMPTTEVDGFDALSTPTVSFGAGTVVSLDGSGLLTAFTPATGDLVQVDTHTGVPVGETVALGTVAPSTPGAGPVAETDPGVGATDDAYQLASVAGRWTLLNATTGHLFLAGREEDLNSVSADLVNPVLQQASAAGDRVLVAAESGLLQVPLAGGSSVYLVTGRNAPAAAPVSVGSCSYAAWADGTAWRDCGRDGADEVTLTGVAASARMEFRVNGTGVLLNDAHNGAAWAVQQDNELIDNWAELIDTEQSEQRVEDNTHDTPPTFEEVQVAPVAMDDEFGARPGRSTVLPVLLNDYDANDDVLMISELSPVEAAQGRLELIANNQQVQLTLPSDATPDSGPVTFTYSITDGRGGTASATVTVTPRGEDENSPPVQTRATRATAEVSGQVTSHVLGDWMDPDGDPFYLASATTAEPDHVGFTPAGAVTYTDSGASGAESRNVALSVSDGRGLGTGTLAVFVRAAGTVPVLTDSFSLLATAGAELTVLPLEHARGGSGPLRLSSVPAKPGVTITPNWDDGSFTFSSNEVGTHYLQYAVTDGTQTATGQVRVEVAAAADVDSKPVTVPHSAFIRGSQATLVDVLATDFDPAGGVLLVTGVTAPADSGLRVEILEQRLLRVTLTQPLATGSVSFGYRVSNGLFEADGSVTVIELPAVLQKQAPRALPDTASVRVGDAIDIPVLANDEHPDGDALTLDPVLTTALQPGAGLLFTSGNTLRYLAPDTAGNYTAVYRVTAPDGQFANAEVRILVREADAATNTAPKPETVTARVLAGGTVRIPIPLNGIDPDGDSVQLLGQETNPGKGAVTGNDSDSFEYVAGEYSAGTDTFTYSVVDALGARATGTVRVGISARLDGARNPIAAPDEAYVRPGKTVSVQVLANDSDPDGGALSLVAVEQSNPGIDSGSAMIADLVIDVTAPDAEGRFGFIYEIQNERGGTSSNFLTVVVSTDAPRSVPIARDTRLTLGDILDRRTVDVDVLAQVFFADGPSTDLDLAVLPGFTERALVTAEQHLEVTVTERSQIIPFSVTHPDDADITSFAFVWVPGFRDALPQLRASARALTVASESTLAIDINDYVVAVGGKLVRLADTGTVRATHADGAPLATTATTLAFTSVDQYYGPASISFEVTDGTSASDPDGRKNTVVLPITVTPRDNQPPAFDGAVIDFEPEQTKVIDLTKLTSYPYPDDLGELAFTVLEPKPTGFTWSLTGHELSLTAQNSTLKGTSSPILIGVRDSLAGGQSGRIDMRVVASTRPRALPAADAAIAPRGQTTVVDVLANDEAANPFPSVPLRVVDVRGLDGTTVPPGVSITPSADSSRLSIRVAADAAPTDTTLQYQVADATGDPDRYAWGTVRISVQDVPQPVTNLNVAGFGDGSLAVTFNAGAANNSAITGYEITLRDAGSGAVVATSVCEATSCQVFTRGNGRGNAVRVSVAAQNARGVSVATTLRGAVWSDVVPAAPTGLAALPLDGGLRISWATVVSGGGGTAVRGYVVTANGQAQTEVSATGARCGAGRCSLDVTGLTNGASVEYTVSARNDSLPELSNWAESRSQGIPYGPPAAGGISASGSDADGTVTVSWNAFADSGSPLDGYFVQRLDRNQRPSGAQACSVSAPAPGTVEAPVAGGIVSEQQSTSGTTTSASFDGLAGANGRYFFVVWGYNRAGCVATDVASVSLRADPATAPIVQGAMGWRGDAWDYQITGVSAVPGADRFDITVAGADAPVAFGGAGWPRELLGGAFGSTVAVQVRGCNQWGGCGPWSAPTTAPEASVSLAVGGVVYDHALGQFSWTSDPANNGAAVTYTCEVRDAAETATAADSPRTCTLSGVPPAGTVRLTATVNSHSYDYDK</sequence>
<evidence type="ECO:0000313" key="6">
    <source>
        <dbReference type="EMBL" id="MBB5640218.1"/>
    </source>
</evidence>
<dbReference type="RefSeq" id="WP_035836411.1">
    <property type="nucleotide sequence ID" value="NZ_JACHBQ010000001.1"/>
</dbReference>
<dbReference type="SMART" id="SM00060">
    <property type="entry name" value="FN3"/>
    <property type="match status" value="3"/>
</dbReference>
<evidence type="ECO:0000313" key="8">
    <source>
        <dbReference type="Proteomes" id="UP000561726"/>
    </source>
</evidence>
<dbReference type="Proteomes" id="UP000029864">
    <property type="component" value="Unassembled WGS sequence"/>
</dbReference>
<dbReference type="InterPro" id="IPR036116">
    <property type="entry name" value="FN3_sf"/>
</dbReference>
<evidence type="ECO:0000256" key="2">
    <source>
        <dbReference type="ARBA" id="ARBA00023326"/>
    </source>
</evidence>
<evidence type="ECO:0000256" key="3">
    <source>
        <dbReference type="SAM" id="SignalP"/>
    </source>
</evidence>
<evidence type="ECO:0000313" key="7">
    <source>
        <dbReference type="Proteomes" id="UP000029864"/>
    </source>
</evidence>
<dbReference type="EMBL" id="JACHBQ010000001">
    <property type="protein sequence ID" value="MBB5640218.1"/>
    <property type="molecule type" value="Genomic_DNA"/>
</dbReference>
<dbReference type="InterPro" id="IPR003961">
    <property type="entry name" value="FN3_dom"/>
</dbReference>
<dbReference type="GO" id="GO:0000272">
    <property type="term" value="P:polysaccharide catabolic process"/>
    <property type="evidence" value="ECO:0007669"/>
    <property type="project" value="UniProtKB-KW"/>
</dbReference>
<keyword evidence="7" id="KW-1185">Reference proteome</keyword>
<protein>
    <recommendedName>
        <fullName evidence="4">Fibronectin type-III domain-containing protein</fullName>
    </recommendedName>
</protein>
<accession>A0A099JEK6</accession>
<dbReference type="GO" id="GO:0016798">
    <property type="term" value="F:hydrolase activity, acting on glycosyl bonds"/>
    <property type="evidence" value="ECO:0007669"/>
    <property type="project" value="UniProtKB-KW"/>
</dbReference>
<name>A0A099JEK6_9MICO</name>
<keyword evidence="3" id="KW-0732">Signal</keyword>
<gene>
    <name evidence="6" type="ORF">BJ997_000766</name>
    <name evidence="5" type="ORF">GY21_09070</name>
</gene>
<keyword evidence="1" id="KW-0326">Glycosidase</keyword>
<dbReference type="EMBL" id="JPXF01000031">
    <property type="protein sequence ID" value="KGJ76919.1"/>
    <property type="molecule type" value="Genomic_DNA"/>
</dbReference>
<feature type="chain" id="PRO_5033216054" description="Fibronectin type-III domain-containing protein" evidence="3">
    <location>
        <begin position="23"/>
        <end position="1978"/>
    </location>
</feature>
<dbReference type="Pfam" id="PF17963">
    <property type="entry name" value="Big_9"/>
    <property type="match status" value="6"/>
</dbReference>
<comment type="caution">
    <text evidence="5">The sequence shown here is derived from an EMBL/GenBank/DDBJ whole genome shotgun (WGS) entry which is preliminary data.</text>
</comment>
<proteinExistence type="predicted"/>
<reference evidence="6 8" key="2">
    <citation type="submission" date="2020-08" db="EMBL/GenBank/DDBJ databases">
        <title>Sequencing the genomes of 1000 actinobacteria strains.</title>
        <authorList>
            <person name="Klenk H.-P."/>
        </authorList>
    </citation>
    <scope>NUCLEOTIDE SEQUENCE [LARGE SCALE GENOMIC DNA]</scope>
    <source>
        <strain evidence="6 8">DSM 21065</strain>
    </source>
</reference>
<feature type="signal peptide" evidence="3">
    <location>
        <begin position="1"/>
        <end position="22"/>
    </location>
</feature>
<feature type="domain" description="Fibronectin type-III" evidence="4">
    <location>
        <begin position="1588"/>
        <end position="1688"/>
    </location>
</feature>
<dbReference type="CDD" id="cd00063">
    <property type="entry name" value="FN3"/>
    <property type="match status" value="1"/>
</dbReference>
<dbReference type="PROSITE" id="PS50853">
    <property type="entry name" value="FN3"/>
    <property type="match status" value="1"/>
</dbReference>
<dbReference type="Gene3D" id="2.60.40.10">
    <property type="entry name" value="Immunoglobulins"/>
    <property type="match status" value="3"/>
</dbReference>
<evidence type="ECO:0000313" key="5">
    <source>
        <dbReference type="EMBL" id="KGJ76919.1"/>
    </source>
</evidence>
<dbReference type="STRING" id="1001240.GY21_09070"/>
<dbReference type="SUPFAM" id="SSF49265">
    <property type="entry name" value="Fibronectin type III"/>
    <property type="match status" value="2"/>
</dbReference>
<organism evidence="5 7">
    <name type="scientific">Cryobacterium roopkundense</name>
    <dbReference type="NCBI Taxonomy" id="1001240"/>
    <lineage>
        <taxon>Bacteria</taxon>
        <taxon>Bacillati</taxon>
        <taxon>Actinomycetota</taxon>
        <taxon>Actinomycetes</taxon>
        <taxon>Micrococcales</taxon>
        <taxon>Microbacteriaceae</taxon>
        <taxon>Cryobacterium</taxon>
    </lineage>
</organism>
<keyword evidence="1" id="KW-0378">Hydrolase</keyword>
<reference evidence="5 7" key="1">
    <citation type="submission" date="2014-08" db="EMBL/GenBank/DDBJ databases">
        <authorList>
            <person name="Sisinthy S."/>
        </authorList>
    </citation>
    <scope>NUCLEOTIDE SEQUENCE [LARGE SCALE GENOMIC DNA]</scope>
    <source>
        <strain evidence="5 7">RuG17</strain>
    </source>
</reference>
<keyword evidence="2" id="KW-0119">Carbohydrate metabolism</keyword>
<dbReference type="InterPro" id="IPR013783">
    <property type="entry name" value="Ig-like_fold"/>
</dbReference>
<dbReference type="Proteomes" id="UP000561726">
    <property type="component" value="Unassembled WGS sequence"/>
</dbReference>
<dbReference type="eggNOG" id="COG4733">
    <property type="taxonomic scope" value="Bacteria"/>
</dbReference>
<dbReference type="OrthoDB" id="5241356at2"/>
<keyword evidence="2" id="KW-0624">Polysaccharide degradation</keyword>
<evidence type="ECO:0000259" key="4">
    <source>
        <dbReference type="PROSITE" id="PS50853"/>
    </source>
</evidence>